<name>A0A8T2V5K9_CERRI</name>
<evidence type="ECO:0000256" key="4">
    <source>
        <dbReference type="ARBA" id="ARBA00023163"/>
    </source>
</evidence>
<evidence type="ECO:0000256" key="2">
    <source>
        <dbReference type="ARBA" id="ARBA00023015"/>
    </source>
</evidence>
<evidence type="ECO:0000256" key="6">
    <source>
        <dbReference type="SAM" id="MobiDB-lite"/>
    </source>
</evidence>
<feature type="compositionally biased region" description="Basic and acidic residues" evidence="6">
    <location>
        <begin position="176"/>
        <end position="187"/>
    </location>
</feature>
<dbReference type="PROSITE" id="PS50811">
    <property type="entry name" value="WRKY"/>
    <property type="match status" value="1"/>
</dbReference>
<dbReference type="AlphaFoldDB" id="A0A8T2V5K9"/>
<feature type="domain" description="WRKY" evidence="7">
    <location>
        <begin position="326"/>
        <end position="392"/>
    </location>
</feature>
<keyword evidence="5" id="KW-0539">Nucleus</keyword>
<dbReference type="GO" id="GO:0043565">
    <property type="term" value="F:sequence-specific DNA binding"/>
    <property type="evidence" value="ECO:0007669"/>
    <property type="project" value="InterPro"/>
</dbReference>
<dbReference type="Pfam" id="PF03106">
    <property type="entry name" value="WRKY"/>
    <property type="match status" value="1"/>
</dbReference>
<dbReference type="OrthoDB" id="1921898at2759"/>
<dbReference type="SUPFAM" id="SSF118290">
    <property type="entry name" value="WRKY DNA-binding domain"/>
    <property type="match status" value="1"/>
</dbReference>
<proteinExistence type="predicted"/>
<keyword evidence="4" id="KW-0804">Transcription</keyword>
<keyword evidence="9" id="KW-1185">Reference proteome</keyword>
<feature type="region of interest" description="Disordered" evidence="6">
    <location>
        <begin position="175"/>
        <end position="236"/>
    </location>
</feature>
<dbReference type="Proteomes" id="UP000825935">
    <property type="component" value="Chromosome 3"/>
</dbReference>
<keyword evidence="2" id="KW-0805">Transcription regulation</keyword>
<comment type="subcellular location">
    <subcellularLocation>
        <location evidence="1">Nucleus</location>
    </subcellularLocation>
</comment>
<protein>
    <recommendedName>
        <fullName evidence="7">WRKY domain-containing protein</fullName>
    </recommendedName>
</protein>
<dbReference type="Gene3D" id="2.20.25.80">
    <property type="entry name" value="WRKY domain"/>
    <property type="match status" value="1"/>
</dbReference>
<sequence>MAVQVMDYQQGLPSPDRRRAEDELGCDVMEGLQSVQRLLDLLSQSQQADESEHLLSQIVEVATSDLKKFSTLPRRGTFGHARFRQAPPGYVPSSSSSPGPAASPLCRTSSLPSASPSQALCRVSPAPSAPATTSTSIPCSAPSRSPKHADIMAEPTTNSDFRQAACLQIMPTSDASHLKRDAKKDENADGSVYDVSCSPYTSQPQGHARFRDSKAMRSMPEQRTSSAELRTTKPSAAELGHADVMFLRTNSSFLSSVSMEERGGTVSSGKPTYSSGRPPLPPKKRTLEKADATNKKCHGSRQCHCAQKRRKLQKTTVLKMSDISMMTSGIPDDGHSWAPYGQKSVDGSSYPRIYYKCTSVRGCPARKHVQYISEDSGKWIVTYGKRHLHPIIHKASAPS</sequence>
<feature type="region of interest" description="Disordered" evidence="6">
    <location>
        <begin position="258"/>
        <end position="284"/>
    </location>
</feature>
<feature type="compositionally biased region" description="Polar residues" evidence="6">
    <location>
        <begin position="221"/>
        <end position="234"/>
    </location>
</feature>
<evidence type="ECO:0000256" key="1">
    <source>
        <dbReference type="ARBA" id="ARBA00004123"/>
    </source>
</evidence>
<dbReference type="InterPro" id="IPR003657">
    <property type="entry name" value="WRKY_dom"/>
</dbReference>
<dbReference type="OMA" id="MMGYRSD"/>
<dbReference type="EMBL" id="CM035408">
    <property type="protein sequence ID" value="KAH7442490.1"/>
    <property type="molecule type" value="Genomic_DNA"/>
</dbReference>
<dbReference type="SMART" id="SM00774">
    <property type="entry name" value="WRKY"/>
    <property type="match status" value="1"/>
</dbReference>
<feature type="region of interest" description="Disordered" evidence="6">
    <location>
        <begin position="78"/>
        <end position="151"/>
    </location>
</feature>
<dbReference type="PANTHER" id="PTHR31282">
    <property type="entry name" value="WRKY TRANSCRIPTION FACTOR 21-RELATED"/>
    <property type="match status" value="1"/>
</dbReference>
<organism evidence="8 9">
    <name type="scientific">Ceratopteris richardii</name>
    <name type="common">Triangle waterfern</name>
    <dbReference type="NCBI Taxonomy" id="49495"/>
    <lineage>
        <taxon>Eukaryota</taxon>
        <taxon>Viridiplantae</taxon>
        <taxon>Streptophyta</taxon>
        <taxon>Embryophyta</taxon>
        <taxon>Tracheophyta</taxon>
        <taxon>Polypodiopsida</taxon>
        <taxon>Polypodiidae</taxon>
        <taxon>Polypodiales</taxon>
        <taxon>Pteridineae</taxon>
        <taxon>Pteridaceae</taxon>
        <taxon>Parkerioideae</taxon>
        <taxon>Ceratopteris</taxon>
    </lineage>
</organism>
<dbReference type="InterPro" id="IPR044810">
    <property type="entry name" value="WRKY_plant"/>
</dbReference>
<evidence type="ECO:0000259" key="7">
    <source>
        <dbReference type="PROSITE" id="PS50811"/>
    </source>
</evidence>
<gene>
    <name evidence="8" type="ORF">KP509_03G091400</name>
</gene>
<evidence type="ECO:0000256" key="5">
    <source>
        <dbReference type="ARBA" id="ARBA00023242"/>
    </source>
</evidence>
<dbReference type="GO" id="GO:0005634">
    <property type="term" value="C:nucleus"/>
    <property type="evidence" value="ECO:0007669"/>
    <property type="project" value="UniProtKB-SubCell"/>
</dbReference>
<evidence type="ECO:0000313" key="8">
    <source>
        <dbReference type="EMBL" id="KAH7442490.1"/>
    </source>
</evidence>
<feature type="compositionally biased region" description="Polar residues" evidence="6">
    <location>
        <begin position="265"/>
        <end position="275"/>
    </location>
</feature>
<accession>A0A8T2V5K9</accession>
<feature type="compositionally biased region" description="Low complexity" evidence="6">
    <location>
        <begin position="86"/>
        <end position="143"/>
    </location>
</feature>
<reference evidence="8" key="1">
    <citation type="submission" date="2021-08" db="EMBL/GenBank/DDBJ databases">
        <title>WGS assembly of Ceratopteris richardii.</title>
        <authorList>
            <person name="Marchant D.B."/>
            <person name="Chen G."/>
            <person name="Jenkins J."/>
            <person name="Shu S."/>
            <person name="Leebens-Mack J."/>
            <person name="Grimwood J."/>
            <person name="Schmutz J."/>
            <person name="Soltis P."/>
            <person name="Soltis D."/>
            <person name="Chen Z.-H."/>
        </authorList>
    </citation>
    <scope>NUCLEOTIDE SEQUENCE</scope>
    <source>
        <strain evidence="8">Whitten #5841</strain>
        <tissue evidence="8">Leaf</tissue>
    </source>
</reference>
<evidence type="ECO:0000256" key="3">
    <source>
        <dbReference type="ARBA" id="ARBA00023125"/>
    </source>
</evidence>
<dbReference type="InterPro" id="IPR036576">
    <property type="entry name" value="WRKY_dom_sf"/>
</dbReference>
<comment type="caution">
    <text evidence="8">The sequence shown here is derived from an EMBL/GenBank/DDBJ whole genome shotgun (WGS) entry which is preliminary data.</text>
</comment>
<evidence type="ECO:0000313" key="9">
    <source>
        <dbReference type="Proteomes" id="UP000825935"/>
    </source>
</evidence>
<dbReference type="GO" id="GO:0003700">
    <property type="term" value="F:DNA-binding transcription factor activity"/>
    <property type="evidence" value="ECO:0007669"/>
    <property type="project" value="InterPro"/>
</dbReference>
<keyword evidence="3" id="KW-0238">DNA-binding</keyword>